<comment type="similarity">
    <text evidence="1 3">Belongs to the short-chain dehydrogenases/reductases (SDR) family.</text>
</comment>
<dbReference type="Pfam" id="PF00106">
    <property type="entry name" value="adh_short"/>
    <property type="match status" value="1"/>
</dbReference>
<dbReference type="PRINTS" id="PR00081">
    <property type="entry name" value="GDHRDH"/>
</dbReference>
<reference evidence="5" key="1">
    <citation type="journal article" date="2019" name="Int. J. Syst. Evol. Microbiol.">
        <title>The Global Catalogue of Microorganisms (GCM) 10K type strain sequencing project: providing services to taxonomists for standard genome sequencing and annotation.</title>
        <authorList>
            <consortium name="The Broad Institute Genomics Platform"/>
            <consortium name="The Broad Institute Genome Sequencing Center for Infectious Disease"/>
            <person name="Wu L."/>
            <person name="Ma J."/>
        </authorList>
    </citation>
    <scope>NUCLEOTIDE SEQUENCE [LARGE SCALE GENOMIC DNA]</scope>
    <source>
        <strain evidence="5">JCM 17130</strain>
    </source>
</reference>
<evidence type="ECO:0000256" key="1">
    <source>
        <dbReference type="ARBA" id="ARBA00006484"/>
    </source>
</evidence>
<name>A0ABW0JQ92_9GAMM</name>
<dbReference type="InterPro" id="IPR036291">
    <property type="entry name" value="NAD(P)-bd_dom_sf"/>
</dbReference>
<dbReference type="PANTHER" id="PTHR42901">
    <property type="entry name" value="ALCOHOL DEHYDROGENASE"/>
    <property type="match status" value="1"/>
</dbReference>
<evidence type="ECO:0000256" key="2">
    <source>
        <dbReference type="ARBA" id="ARBA00023002"/>
    </source>
</evidence>
<keyword evidence="2" id="KW-0560">Oxidoreductase</keyword>
<dbReference type="InterPro" id="IPR020904">
    <property type="entry name" value="Sc_DH/Rdtase_CS"/>
</dbReference>
<dbReference type="SUPFAM" id="SSF51735">
    <property type="entry name" value="NAD(P)-binding Rossmann-fold domains"/>
    <property type="match status" value="1"/>
</dbReference>
<dbReference type="Proteomes" id="UP001596013">
    <property type="component" value="Unassembled WGS sequence"/>
</dbReference>
<dbReference type="EMBL" id="JBHSMK010000011">
    <property type="protein sequence ID" value="MFC5438232.1"/>
    <property type="molecule type" value="Genomic_DNA"/>
</dbReference>
<gene>
    <name evidence="4" type="ORF">ACFPME_16855</name>
</gene>
<dbReference type="InterPro" id="IPR002347">
    <property type="entry name" value="SDR_fam"/>
</dbReference>
<dbReference type="PRINTS" id="PR00080">
    <property type="entry name" value="SDRFAMILY"/>
</dbReference>
<organism evidence="4 5">
    <name type="scientific">Rhodanobacter umsongensis</name>
    <dbReference type="NCBI Taxonomy" id="633153"/>
    <lineage>
        <taxon>Bacteria</taxon>
        <taxon>Pseudomonadati</taxon>
        <taxon>Pseudomonadota</taxon>
        <taxon>Gammaproteobacteria</taxon>
        <taxon>Lysobacterales</taxon>
        <taxon>Rhodanobacteraceae</taxon>
        <taxon>Rhodanobacter</taxon>
    </lineage>
</organism>
<dbReference type="PANTHER" id="PTHR42901:SF1">
    <property type="entry name" value="ALCOHOL DEHYDROGENASE"/>
    <property type="match status" value="1"/>
</dbReference>
<accession>A0ABW0JQ92</accession>
<dbReference type="RefSeq" id="WP_377306850.1">
    <property type="nucleotide sequence ID" value="NZ_JBHSMK010000011.1"/>
</dbReference>
<evidence type="ECO:0000313" key="4">
    <source>
        <dbReference type="EMBL" id="MFC5438232.1"/>
    </source>
</evidence>
<evidence type="ECO:0000313" key="5">
    <source>
        <dbReference type="Proteomes" id="UP001596013"/>
    </source>
</evidence>
<keyword evidence="5" id="KW-1185">Reference proteome</keyword>
<proteinExistence type="inferred from homology"/>
<dbReference type="PROSITE" id="PS00061">
    <property type="entry name" value="ADH_SHORT"/>
    <property type="match status" value="1"/>
</dbReference>
<sequence length="250" mass="26822">MTTKTVWITGATSGFGAATVERFLAGSWRVIASGRRMERLQQLLARHDAERVHAAAFDVRDEAAMRTAHANLPPAFAGIDLLVNNAGLALGTAPAQQADLAQWKQMIDVNVTALVTLTHLLLPQLIERRGAIVNISSIAASYAYRGGNVYGGTKAFVTQFSQNLRSDLHGTGVRVTSVEPGMAETEFTLVRTGGDQAASDQLYAGARPITAGDIAETIWWIASLPPHLNINRIEVMPVSQSAAGLQVHRD</sequence>
<evidence type="ECO:0000256" key="3">
    <source>
        <dbReference type="RuleBase" id="RU000363"/>
    </source>
</evidence>
<comment type="caution">
    <text evidence="4">The sequence shown here is derived from an EMBL/GenBank/DDBJ whole genome shotgun (WGS) entry which is preliminary data.</text>
</comment>
<protein>
    <submittedName>
        <fullName evidence="4">SDR family NAD(P)-dependent oxidoreductase</fullName>
    </submittedName>
</protein>
<dbReference type="Gene3D" id="3.40.50.720">
    <property type="entry name" value="NAD(P)-binding Rossmann-like Domain"/>
    <property type="match status" value="1"/>
</dbReference>